<sequence>MKLTDKQFWILLIVMVYASVASAQTVFSVEKISETEYVKAERECSRYNVIPADTIADNDIVSMVLKESQAKFERLDSAWQQEIYAIYDNSDFGFNKRWLTFLPELKLYGFNIPESPHDDAIWWFDSENGKYICRAACPTAINTNGIYVSQVGYDCDWPLDLRFFRREGNFIYEFESYKSLQYSGEGPYCQTEESGLSTIFWHDNNTLYVKTIDHKRQESVYLKIKVQQTVRDMLENVMPNKAVRPAPIKSVRDNKKEASIETDLSGEMDNCSIVRDYVLLFFRCSFCRRVY</sequence>
<dbReference type="Proteomes" id="UP000306319">
    <property type="component" value="Unassembled WGS sequence"/>
</dbReference>
<organism evidence="1 2">
    <name type="scientific">Lepagella muris</name>
    <dbReference type="NCBI Taxonomy" id="3032870"/>
    <lineage>
        <taxon>Bacteria</taxon>
        <taxon>Pseudomonadati</taxon>
        <taxon>Bacteroidota</taxon>
        <taxon>Bacteroidia</taxon>
        <taxon>Bacteroidales</taxon>
        <taxon>Muribaculaceae</taxon>
        <taxon>Lepagella</taxon>
    </lineage>
</organism>
<accession>A0AC61REJ9</accession>
<gene>
    <name evidence="1" type="ORF">E5331_07825</name>
</gene>
<evidence type="ECO:0000313" key="1">
    <source>
        <dbReference type="EMBL" id="TGY78966.1"/>
    </source>
</evidence>
<name>A0AC61REJ9_9BACT</name>
<protein>
    <submittedName>
        <fullName evidence="1">Uncharacterized protein</fullName>
    </submittedName>
</protein>
<keyword evidence="2" id="KW-1185">Reference proteome</keyword>
<evidence type="ECO:0000313" key="2">
    <source>
        <dbReference type="Proteomes" id="UP000306319"/>
    </source>
</evidence>
<reference evidence="1" key="1">
    <citation type="submission" date="2019-04" db="EMBL/GenBank/DDBJ databases">
        <title>Microbes associate with the intestines of laboratory mice.</title>
        <authorList>
            <person name="Navarre W."/>
            <person name="Wong E."/>
            <person name="Huang K."/>
            <person name="Tropini C."/>
            <person name="Ng K."/>
            <person name="Yu B."/>
        </authorList>
    </citation>
    <scope>NUCLEOTIDE SEQUENCE</scope>
    <source>
        <strain evidence="1">NM04_E33</strain>
    </source>
</reference>
<proteinExistence type="predicted"/>
<dbReference type="EMBL" id="SRYB01000009">
    <property type="protein sequence ID" value="TGY78966.1"/>
    <property type="molecule type" value="Genomic_DNA"/>
</dbReference>
<comment type="caution">
    <text evidence="1">The sequence shown here is derived from an EMBL/GenBank/DDBJ whole genome shotgun (WGS) entry which is preliminary data.</text>
</comment>